<dbReference type="Gene3D" id="3.90.1750.10">
    <property type="entry name" value="Hect, E3 ligase catalytic domains"/>
    <property type="match status" value="1"/>
</dbReference>
<name>A0ABN9VRG3_9DINO</name>
<feature type="compositionally biased region" description="Pro residues" evidence="3">
    <location>
        <begin position="1135"/>
        <end position="1156"/>
    </location>
</feature>
<feature type="active site" description="Glycyl thioester intermediate" evidence="2">
    <location>
        <position position="860"/>
    </location>
</feature>
<dbReference type="Gene3D" id="3.30.2410.10">
    <property type="entry name" value="Hect, E3 ligase catalytic domain"/>
    <property type="match status" value="1"/>
</dbReference>
<dbReference type="PROSITE" id="PS50237">
    <property type="entry name" value="HECT"/>
    <property type="match status" value="1"/>
</dbReference>
<dbReference type="InterPro" id="IPR000569">
    <property type="entry name" value="HECT_dom"/>
</dbReference>
<sequence length="1252" mass="132041">MGAFVEEAQKKLSESGAQKLAIALRSKAEAEKIATARAAQQRDQQFEAQFPEKAAAAKQLAVQAEVRTAEIAKEAEQQPALQAAGPPAQPAGMQGQQPPVAKPPGANYQAWSSLAPPKGGPPLAPPLKAPAPAKPAADKSKTKGTGRPSVRSGPCAGSGKGAALAAGRSYDWHFRCSTQHCCFSVADRVADSPRSAAPQQRSVTRPAAAPASPRGEPRRRASQSPACQAAAREPRGAAPAELDAALRCLAASSPSEAAAWFAQRLDATPKSGAALVSLLQRVIGCVLDTKVAAAEAVAAQVERRSDGVADVGRLADACEDPLAIEDQVERDAAVIATEVLGSVFAKAPRQWDCTVLSFDRLVRVFHRAFIAHMDGSSRNLLRWREMESEARLPAIEEHCQLLSPASRGALLALRLVPEDSVPVQVVVQRESALADFARQLPNLDRPCVLQPYFESASGTKMVQGKRVEGGEGHGPRKEFFVGVSADARRRWGPSVSAPSLSAATPREADPAVAGATCRGNRITMADPSALDCAASREVRRCLEGACAGDSLTLRLAGGGEAERTLTSILSPATLLVDRPFEGAALASPVEVVGCEVRKPMWPIFEFHRTTGEQWFSAHAHDLSGAKGEDLGARCVALGKLLALAIVNHCKLSFALPVMFFRLLLHGVTPGLPSLAPEFTASLEDLRGFDDPLHRSLKKSLKMKASMFKQLKEVEGLPAHFSPEEYVALQVADTLMPQAMHEIRRGFFGMADAERLRGVSAEDMYQWVCPVASSSNVSIRDVFHVVMDEELSEVPTFVAAFNATLDGLDPTERRLFLSFVTGVEAPPEPKTEQLTVQLPFSAFTRAEHAAMLGMLPQAHTCSNTLELPNYYEALLETGEVAHGDEAAMLKALRRVIGQRLRVAIREASGYELDTLGAALSGDHSRPQTADVGGGSPPGGRPVGPGAASPAEPWPGRAWLAGPAALPPLARHGQAQGEAAPPPLETHSALAPPLPAEDAPSVPPRWSQAVGSGRPLREAAAQDPPPPQRPPPSGAAGGPPPIGAWRSEPSAGSGSPAPRRHVEAARSEAAAAVRGGRHPTGNRVDVDGIVTRLETSLEDSMEEPNSGNPTRPIQPGQPERGAAAAGGEQPRERPGSQPQPPPRPPSAPEPPNMPPPPSLMGGMGAHFGAPPPGAPGAPIQQDSDWFQAAGDADGAQLLPAIARCACGRAYAPGERFCQFCGARRRQAGDPAILRLESPMQEHDVDTLLQELGLA</sequence>
<evidence type="ECO:0000313" key="5">
    <source>
        <dbReference type="EMBL" id="CAK0876057.1"/>
    </source>
</evidence>
<dbReference type="EMBL" id="CAUYUJ010017593">
    <property type="protein sequence ID" value="CAK0876057.1"/>
    <property type="molecule type" value="Genomic_DNA"/>
</dbReference>
<feature type="region of interest" description="Disordered" evidence="3">
    <location>
        <begin position="73"/>
        <end position="162"/>
    </location>
</feature>
<feature type="region of interest" description="Disordered" evidence="3">
    <location>
        <begin position="917"/>
        <end position="1179"/>
    </location>
</feature>
<feature type="compositionally biased region" description="Low complexity" evidence="3">
    <location>
        <begin position="942"/>
        <end position="969"/>
    </location>
</feature>
<feature type="compositionally biased region" description="Low complexity" evidence="3">
    <location>
        <begin position="77"/>
        <end position="99"/>
    </location>
</feature>
<comment type="caution">
    <text evidence="5">The sequence shown here is derived from an EMBL/GenBank/DDBJ whole genome shotgun (WGS) entry which is preliminary data.</text>
</comment>
<feature type="compositionally biased region" description="Pro residues" evidence="3">
    <location>
        <begin position="1021"/>
        <end position="1040"/>
    </location>
</feature>
<evidence type="ECO:0000256" key="1">
    <source>
        <dbReference type="ARBA" id="ARBA00022786"/>
    </source>
</evidence>
<dbReference type="Pfam" id="PF00632">
    <property type="entry name" value="HECT"/>
    <property type="match status" value="1"/>
</dbReference>
<proteinExistence type="predicted"/>
<keyword evidence="1 2" id="KW-0833">Ubl conjugation pathway</keyword>
<feature type="region of interest" description="Disordered" evidence="3">
    <location>
        <begin position="193"/>
        <end position="234"/>
    </location>
</feature>
<dbReference type="InterPro" id="IPR035983">
    <property type="entry name" value="Hect_E3_ubiquitin_ligase"/>
</dbReference>
<dbReference type="Proteomes" id="UP001189429">
    <property type="component" value="Unassembled WGS sequence"/>
</dbReference>
<keyword evidence="6" id="KW-1185">Reference proteome</keyword>
<evidence type="ECO:0000256" key="2">
    <source>
        <dbReference type="PROSITE-ProRule" id="PRU00104"/>
    </source>
</evidence>
<evidence type="ECO:0000256" key="3">
    <source>
        <dbReference type="SAM" id="MobiDB-lite"/>
    </source>
</evidence>
<protein>
    <recommendedName>
        <fullName evidence="4">HECT domain-containing protein</fullName>
    </recommendedName>
</protein>
<evidence type="ECO:0000313" key="6">
    <source>
        <dbReference type="Proteomes" id="UP001189429"/>
    </source>
</evidence>
<feature type="compositionally biased region" description="Pro residues" evidence="3">
    <location>
        <begin position="118"/>
        <end position="133"/>
    </location>
</feature>
<gene>
    <name evidence="5" type="ORF">PCOR1329_LOCUS60573</name>
</gene>
<evidence type="ECO:0000259" key="4">
    <source>
        <dbReference type="PROSITE" id="PS50237"/>
    </source>
</evidence>
<dbReference type="SMART" id="SM00119">
    <property type="entry name" value="HECTc"/>
    <property type="match status" value="1"/>
</dbReference>
<reference evidence="5" key="1">
    <citation type="submission" date="2023-10" db="EMBL/GenBank/DDBJ databases">
        <authorList>
            <person name="Chen Y."/>
            <person name="Shah S."/>
            <person name="Dougan E. K."/>
            <person name="Thang M."/>
            <person name="Chan C."/>
        </authorList>
    </citation>
    <scope>NUCLEOTIDE SEQUENCE [LARGE SCALE GENOMIC DNA]</scope>
</reference>
<dbReference type="SUPFAM" id="SSF56204">
    <property type="entry name" value="Hect, E3 ligase catalytic domain"/>
    <property type="match status" value="1"/>
</dbReference>
<organism evidence="5 6">
    <name type="scientific">Prorocentrum cordatum</name>
    <dbReference type="NCBI Taxonomy" id="2364126"/>
    <lineage>
        <taxon>Eukaryota</taxon>
        <taxon>Sar</taxon>
        <taxon>Alveolata</taxon>
        <taxon>Dinophyceae</taxon>
        <taxon>Prorocentrales</taxon>
        <taxon>Prorocentraceae</taxon>
        <taxon>Prorocentrum</taxon>
    </lineage>
</organism>
<feature type="domain" description="HECT" evidence="4">
    <location>
        <begin position="735"/>
        <end position="869"/>
    </location>
</feature>
<feature type="compositionally biased region" description="Gly residues" evidence="3">
    <location>
        <begin position="930"/>
        <end position="941"/>
    </location>
</feature>
<accession>A0ABN9VRG3</accession>